<feature type="compositionally biased region" description="Low complexity" evidence="1">
    <location>
        <begin position="487"/>
        <end position="521"/>
    </location>
</feature>
<dbReference type="AlphaFoldDB" id="U1PJQ3"/>
<dbReference type="HOGENOM" id="CLU_442562_0_0_2"/>
<feature type="compositionally biased region" description="Polar residues" evidence="1">
    <location>
        <begin position="522"/>
        <end position="570"/>
    </location>
</feature>
<protein>
    <submittedName>
        <fullName evidence="2">Uncharacterized protein</fullName>
    </submittedName>
</protein>
<dbReference type="eggNOG" id="arCOG02611">
    <property type="taxonomic scope" value="Archaea"/>
</dbReference>
<evidence type="ECO:0000256" key="1">
    <source>
        <dbReference type="SAM" id="MobiDB-lite"/>
    </source>
</evidence>
<name>U1PJQ3_9EURY</name>
<dbReference type="Proteomes" id="UP000030710">
    <property type="component" value="Unassembled WGS sequence"/>
</dbReference>
<reference evidence="2 3" key="1">
    <citation type="journal article" date="2013" name="PLoS ONE">
        <title>Assembly-driven community genomics of a hypersaline microbial ecosystem.</title>
        <authorList>
            <person name="Podell S."/>
            <person name="Ugalde J.A."/>
            <person name="Narasingarao P."/>
            <person name="Banfield J.F."/>
            <person name="Heidelberg K.B."/>
            <person name="Allen E.E."/>
        </authorList>
    </citation>
    <scope>NUCLEOTIDE SEQUENCE [LARGE SCALE GENOMIC DNA]</scope>
    <source>
        <strain evidence="3">J07HQW2</strain>
    </source>
</reference>
<evidence type="ECO:0000313" key="3">
    <source>
        <dbReference type="Proteomes" id="UP000030710"/>
    </source>
</evidence>
<dbReference type="EMBL" id="KE356561">
    <property type="protein sequence ID" value="ERG93872.1"/>
    <property type="molecule type" value="Genomic_DNA"/>
</dbReference>
<organism evidence="2 3">
    <name type="scientific">Haloquadratum walsbyi J07HQW2</name>
    <dbReference type="NCBI Taxonomy" id="1238425"/>
    <lineage>
        <taxon>Archaea</taxon>
        <taxon>Methanobacteriati</taxon>
        <taxon>Methanobacteriota</taxon>
        <taxon>Stenosarchaea group</taxon>
        <taxon>Halobacteria</taxon>
        <taxon>Halobacteriales</taxon>
        <taxon>Haloferacaceae</taxon>
        <taxon>Haloquadratum</taxon>
    </lineage>
</organism>
<gene>
    <name evidence="2" type="ORF">J07HQW2_00306</name>
</gene>
<proteinExistence type="predicted"/>
<evidence type="ECO:0000313" key="2">
    <source>
        <dbReference type="EMBL" id="ERG93872.1"/>
    </source>
</evidence>
<feature type="compositionally biased region" description="Acidic residues" evidence="1">
    <location>
        <begin position="282"/>
        <end position="300"/>
    </location>
</feature>
<feature type="region of interest" description="Disordered" evidence="1">
    <location>
        <begin position="277"/>
        <end position="312"/>
    </location>
</feature>
<sequence length="617" mass="69529">MTVTQESSNIAKYQCPICEFEATKEGIVRAHMSHSTDSDHQLEYIYMPETKVNGLSDSGEIIERIGGRSQLQRLDEIDVSNLSSVTSDQDEFIVQTAVKNPHKSFSEIKEQVNEEIATGTYGYSSSKLDYNTVYSIIVEALDIQRKSHERDSSKDKSKMFEDLTEKQQSVIEVYAEDPDQDNKSIAEKAGVSNTYPQQVLDDYGHIAQSYKRKLMSQQYDIPEDREYSNLTELQFEVLDTIARDPTKSNEEVAEQVDCDSRYPKKVREQYQDAIHNRRVDIGLEEPDDETGDNVESEPEPEVERNTQDDDTEVINAEYARYEVPSSVAEEYNDLTPKQEAVVNELAAEQDPESPDRTHDVLSEHAGTHETYVYMVKDEYIDLIKDIQSGTKVETIKDTPSPKPSYAEPEGDEISDETFPERLAEAVKANDVKAIQVRDIRSNITKVDSASVIEQAIEQDDRKTALSSYQDRLERISTEESTQEETTEVSTQETATEQETQETVQANTQETTTEQKTSEASAQDTTEQESIQASTQDTVTGQEATQTDSRTSTESTVADESSPSSQSQEKLESVYNQIQMMYKTTEAEIENGNTNASVVAKNAVAKTIKEDLEEIVEN</sequence>
<feature type="region of interest" description="Disordered" evidence="1">
    <location>
        <begin position="456"/>
        <end position="570"/>
    </location>
</feature>
<accession>U1PJQ3</accession>
<feature type="region of interest" description="Disordered" evidence="1">
    <location>
        <begin position="393"/>
        <end position="416"/>
    </location>
</feature>